<dbReference type="InterPro" id="IPR036882">
    <property type="entry name" value="Alba-like_dom_sf"/>
</dbReference>
<sequence length="90" mass="10394">MSSQPKAPKTIILGNRPLRDYLLESIVSLNRESDVIEILGRGRHIYRAVNLYNMLSSRLGDRISIKNVEIGSMLIRNRRVSYIKITIQRI</sequence>
<dbReference type="HOGENOM" id="CLU_110989_2_1_2"/>
<dbReference type="SUPFAM" id="SSF82704">
    <property type="entry name" value="AlbA-like"/>
    <property type="match status" value="1"/>
</dbReference>
<dbReference type="Gene3D" id="3.30.110.20">
    <property type="entry name" value="Alba-like domain"/>
    <property type="match status" value="1"/>
</dbReference>
<accession>E0SQB5</accession>
<dbReference type="KEGG" id="iag:Igag_0216"/>
<dbReference type="GO" id="GO:0003676">
    <property type="term" value="F:nucleic acid binding"/>
    <property type="evidence" value="ECO:0007669"/>
    <property type="project" value="InterPro"/>
</dbReference>
<keyword evidence="3" id="KW-1185">Reference proteome</keyword>
<evidence type="ECO:0000313" key="3">
    <source>
        <dbReference type="Proteomes" id="UP000001304"/>
    </source>
</evidence>
<dbReference type="InterPro" id="IPR002775">
    <property type="entry name" value="DNA/RNA-bd_Alba-like"/>
</dbReference>
<feature type="domain" description="DNA/RNA-binding protein Alba-like" evidence="1">
    <location>
        <begin position="13"/>
        <end position="72"/>
    </location>
</feature>
<dbReference type="AlphaFoldDB" id="E0SQB5"/>
<name>E0SQB5_IGNAA</name>
<evidence type="ECO:0000313" key="2">
    <source>
        <dbReference type="EMBL" id="ADM27065.1"/>
    </source>
</evidence>
<evidence type="ECO:0000259" key="1">
    <source>
        <dbReference type="Pfam" id="PF01918"/>
    </source>
</evidence>
<reference evidence="2 3" key="1">
    <citation type="journal article" date="2010" name="Stand. Genomic Sci.">
        <title>Complete genome sequence of Ignisphaera aggregans type strain (AQ1.S1).</title>
        <authorList>
            <person name="Goker M."/>
            <person name="Held B."/>
            <person name="Lapidus A."/>
            <person name="Nolan M."/>
            <person name="Spring S."/>
            <person name="Yasawong M."/>
            <person name="Lucas S."/>
            <person name="Glavina Del Rio T."/>
            <person name="Tice H."/>
            <person name="Cheng J.F."/>
            <person name="Goodwin L."/>
            <person name="Tapia R."/>
            <person name="Pitluck S."/>
            <person name="Liolios K."/>
            <person name="Ivanova N."/>
            <person name="Mavromatis K."/>
            <person name="Mikhailova N."/>
            <person name="Pati A."/>
            <person name="Chen A."/>
            <person name="Palaniappan K."/>
            <person name="Brambilla E."/>
            <person name="Land M."/>
            <person name="Hauser L."/>
            <person name="Chang Y.J."/>
            <person name="Jeffries C.D."/>
            <person name="Brettin T."/>
            <person name="Detter J.C."/>
            <person name="Han C."/>
            <person name="Rohde M."/>
            <person name="Sikorski J."/>
            <person name="Woyke T."/>
            <person name="Bristow J."/>
            <person name="Eisen J.A."/>
            <person name="Markowitz V."/>
            <person name="Hugenholtz P."/>
            <person name="Kyrpides N.C."/>
            <person name="Klenk H.P."/>
        </authorList>
    </citation>
    <scope>NUCLEOTIDE SEQUENCE [LARGE SCALE GENOMIC DNA]</scope>
    <source>
        <strain evidence="3">DSM 17230 / JCM 13409 / AQ1.S1</strain>
    </source>
</reference>
<dbReference type="Proteomes" id="UP000001304">
    <property type="component" value="Chromosome"/>
</dbReference>
<protein>
    <submittedName>
        <fullName evidence="2">Alba, DNA/RNA-binding protein</fullName>
    </submittedName>
</protein>
<dbReference type="EMBL" id="CP002098">
    <property type="protein sequence ID" value="ADM27065.1"/>
    <property type="molecule type" value="Genomic_DNA"/>
</dbReference>
<dbReference type="BioCyc" id="IAGG583356:GHAH-226-MONOMER"/>
<gene>
    <name evidence="2" type="ordered locus">Igag_0216</name>
</gene>
<organism evidence="2 3">
    <name type="scientific">Ignisphaera aggregans (strain DSM 17230 / JCM 13409 / AQ1.S1)</name>
    <dbReference type="NCBI Taxonomy" id="583356"/>
    <lineage>
        <taxon>Archaea</taxon>
        <taxon>Thermoproteota</taxon>
        <taxon>Thermoprotei</taxon>
        <taxon>Desulfurococcales</taxon>
        <taxon>Desulfurococcaceae</taxon>
        <taxon>Ignisphaera</taxon>
    </lineage>
</organism>
<dbReference type="Pfam" id="PF01918">
    <property type="entry name" value="Alba"/>
    <property type="match status" value="1"/>
</dbReference>
<proteinExistence type="predicted"/>